<reference evidence="2 3" key="1">
    <citation type="submission" date="2021-06" db="EMBL/GenBank/DDBJ databases">
        <title>Caerostris darwini draft genome.</title>
        <authorList>
            <person name="Kono N."/>
            <person name="Arakawa K."/>
        </authorList>
    </citation>
    <scope>NUCLEOTIDE SEQUENCE [LARGE SCALE GENOMIC DNA]</scope>
</reference>
<accession>A0AAV4USU9</accession>
<dbReference type="AlphaFoldDB" id="A0AAV4USU9"/>
<name>A0AAV4USU9_9ARAC</name>
<evidence type="ECO:0000256" key="1">
    <source>
        <dbReference type="SAM" id="MobiDB-lite"/>
    </source>
</evidence>
<feature type="region of interest" description="Disordered" evidence="1">
    <location>
        <begin position="35"/>
        <end position="59"/>
    </location>
</feature>
<protein>
    <submittedName>
        <fullName evidence="2">Uncharacterized protein</fullName>
    </submittedName>
</protein>
<dbReference type="EMBL" id="BPLQ01011855">
    <property type="protein sequence ID" value="GIY60779.1"/>
    <property type="molecule type" value="Genomic_DNA"/>
</dbReference>
<evidence type="ECO:0000313" key="3">
    <source>
        <dbReference type="Proteomes" id="UP001054837"/>
    </source>
</evidence>
<sequence length="114" mass="12121">MFSRVISAKTKIETLGNNTVACRPTSTHHPLHSLYEGGGGRPSHPFPQTGSKDLAPTPTKGSWIITSASHSGLTPVFPGPGATQLFPVFLSRDIEEVNIVLLLLLLPSPPARIS</sequence>
<evidence type="ECO:0000313" key="2">
    <source>
        <dbReference type="EMBL" id="GIY60779.1"/>
    </source>
</evidence>
<gene>
    <name evidence="2" type="ORF">CDAR_22201</name>
</gene>
<proteinExistence type="predicted"/>
<organism evidence="2 3">
    <name type="scientific">Caerostris darwini</name>
    <dbReference type="NCBI Taxonomy" id="1538125"/>
    <lineage>
        <taxon>Eukaryota</taxon>
        <taxon>Metazoa</taxon>
        <taxon>Ecdysozoa</taxon>
        <taxon>Arthropoda</taxon>
        <taxon>Chelicerata</taxon>
        <taxon>Arachnida</taxon>
        <taxon>Araneae</taxon>
        <taxon>Araneomorphae</taxon>
        <taxon>Entelegynae</taxon>
        <taxon>Araneoidea</taxon>
        <taxon>Araneidae</taxon>
        <taxon>Caerostris</taxon>
    </lineage>
</organism>
<dbReference type="Proteomes" id="UP001054837">
    <property type="component" value="Unassembled WGS sequence"/>
</dbReference>
<keyword evidence="3" id="KW-1185">Reference proteome</keyword>
<comment type="caution">
    <text evidence="2">The sequence shown here is derived from an EMBL/GenBank/DDBJ whole genome shotgun (WGS) entry which is preliminary data.</text>
</comment>